<keyword evidence="6" id="KW-1133">Transmembrane helix</keyword>
<sequence>MRQRGLRSLCAGSLTAAATAAPISALFAVTYEATKARLAPRLPKDRQWVAQCLAGASASVATSFVYTPSECIKAQLQVGQYRCAVRAGLDLVRQHGVQRLYHGWTAVLCRNVPQSMAKFLVYEQLRMRVCRTVNKEEMSPGATMLCGSIAGSAAACLTTPFDVVKTRMQLHGTASLAGSTSAASMHSTASVASTMRSIVRQEGLQGLYCGLAPRLLIYMTQGAIYFCAYELLRKALHTEAEQWRQGHRLGLQAMHTDMGQWQQGHAPPYSTKLHGTG</sequence>
<feature type="repeat" description="Solcar" evidence="8">
    <location>
        <begin position="138"/>
        <end position="235"/>
    </location>
</feature>
<comment type="similarity">
    <text evidence="2 9">Belongs to the mitochondrial carrier (TC 2.A.29) family.</text>
</comment>
<reference evidence="10 11" key="1">
    <citation type="journal article" date="2024" name="Nat. Commun.">
        <title>Phylogenomics reveals the evolutionary origins of lichenization in chlorophyte algae.</title>
        <authorList>
            <person name="Puginier C."/>
            <person name="Libourel C."/>
            <person name="Otte J."/>
            <person name="Skaloud P."/>
            <person name="Haon M."/>
            <person name="Grisel S."/>
            <person name="Petersen M."/>
            <person name="Berrin J.G."/>
            <person name="Delaux P.M."/>
            <person name="Dal Grande F."/>
            <person name="Keller J."/>
        </authorList>
    </citation>
    <scope>NUCLEOTIDE SEQUENCE [LARGE SCALE GENOMIC DNA]</scope>
    <source>
        <strain evidence="10 11">SAG 2043</strain>
    </source>
</reference>
<dbReference type="AlphaFoldDB" id="A0AAW1P4U2"/>
<dbReference type="SUPFAM" id="SSF103506">
    <property type="entry name" value="Mitochondrial carrier"/>
    <property type="match status" value="1"/>
</dbReference>
<dbReference type="PROSITE" id="PS50920">
    <property type="entry name" value="SOLCAR"/>
    <property type="match status" value="2"/>
</dbReference>
<dbReference type="Gene3D" id="1.50.40.10">
    <property type="entry name" value="Mitochondrial carrier domain"/>
    <property type="match status" value="2"/>
</dbReference>
<keyword evidence="5" id="KW-0677">Repeat</keyword>
<keyword evidence="11" id="KW-1185">Reference proteome</keyword>
<evidence type="ECO:0008006" key="12">
    <source>
        <dbReference type="Google" id="ProtNLM"/>
    </source>
</evidence>
<keyword evidence="4 8" id="KW-0812">Transmembrane</keyword>
<evidence type="ECO:0000256" key="1">
    <source>
        <dbReference type="ARBA" id="ARBA00004141"/>
    </source>
</evidence>
<dbReference type="PANTHER" id="PTHR45667">
    <property type="entry name" value="S-ADENOSYLMETHIONINE MITOCHONDRIAL CARRIER PROTEIN"/>
    <property type="match status" value="1"/>
</dbReference>
<name>A0AAW1P4U2_9CHLO</name>
<evidence type="ECO:0000256" key="5">
    <source>
        <dbReference type="ARBA" id="ARBA00022737"/>
    </source>
</evidence>
<dbReference type="GO" id="GO:0016020">
    <property type="term" value="C:membrane"/>
    <property type="evidence" value="ECO:0007669"/>
    <property type="project" value="UniProtKB-SubCell"/>
</dbReference>
<evidence type="ECO:0000256" key="9">
    <source>
        <dbReference type="RuleBase" id="RU000488"/>
    </source>
</evidence>
<comment type="subcellular location">
    <subcellularLocation>
        <location evidence="1">Membrane</location>
        <topology evidence="1">Multi-pass membrane protein</topology>
    </subcellularLocation>
</comment>
<evidence type="ECO:0000313" key="11">
    <source>
        <dbReference type="Proteomes" id="UP001489004"/>
    </source>
</evidence>
<evidence type="ECO:0000313" key="10">
    <source>
        <dbReference type="EMBL" id="KAK9803981.1"/>
    </source>
</evidence>
<evidence type="ECO:0000256" key="3">
    <source>
        <dbReference type="ARBA" id="ARBA00022448"/>
    </source>
</evidence>
<accession>A0AAW1P4U2</accession>
<dbReference type="Proteomes" id="UP001489004">
    <property type="component" value="Unassembled WGS sequence"/>
</dbReference>
<proteinExistence type="inferred from homology"/>
<keyword evidence="3 9" id="KW-0813">Transport</keyword>
<evidence type="ECO:0000256" key="4">
    <source>
        <dbReference type="ARBA" id="ARBA00022692"/>
    </source>
</evidence>
<feature type="repeat" description="Solcar" evidence="8">
    <location>
        <begin position="46"/>
        <end position="128"/>
    </location>
</feature>
<keyword evidence="7 8" id="KW-0472">Membrane</keyword>
<dbReference type="InterPro" id="IPR018108">
    <property type="entry name" value="MCP_transmembrane"/>
</dbReference>
<dbReference type="InterPro" id="IPR023395">
    <property type="entry name" value="MCP_dom_sf"/>
</dbReference>
<evidence type="ECO:0000256" key="6">
    <source>
        <dbReference type="ARBA" id="ARBA00022989"/>
    </source>
</evidence>
<protein>
    <recommendedName>
        <fullName evidence="12">Mitochondrial carrier protein</fullName>
    </recommendedName>
</protein>
<comment type="caution">
    <text evidence="10">The sequence shown here is derived from an EMBL/GenBank/DDBJ whole genome shotgun (WGS) entry which is preliminary data.</text>
</comment>
<evidence type="ECO:0000256" key="8">
    <source>
        <dbReference type="PROSITE-ProRule" id="PRU00282"/>
    </source>
</evidence>
<dbReference type="EMBL" id="JALJOR010000019">
    <property type="protein sequence ID" value="KAK9803981.1"/>
    <property type="molecule type" value="Genomic_DNA"/>
</dbReference>
<dbReference type="Pfam" id="PF00153">
    <property type="entry name" value="Mito_carr"/>
    <property type="match status" value="2"/>
</dbReference>
<gene>
    <name evidence="10" type="ORF">WJX72_010053</name>
</gene>
<organism evidence="10 11">
    <name type="scientific">[Myrmecia] bisecta</name>
    <dbReference type="NCBI Taxonomy" id="41462"/>
    <lineage>
        <taxon>Eukaryota</taxon>
        <taxon>Viridiplantae</taxon>
        <taxon>Chlorophyta</taxon>
        <taxon>core chlorophytes</taxon>
        <taxon>Trebouxiophyceae</taxon>
        <taxon>Trebouxiales</taxon>
        <taxon>Trebouxiaceae</taxon>
        <taxon>Myrmecia</taxon>
    </lineage>
</organism>
<evidence type="ECO:0000256" key="2">
    <source>
        <dbReference type="ARBA" id="ARBA00006375"/>
    </source>
</evidence>
<evidence type="ECO:0000256" key="7">
    <source>
        <dbReference type="ARBA" id="ARBA00023136"/>
    </source>
</evidence>